<evidence type="ECO:0000256" key="6">
    <source>
        <dbReference type="ARBA" id="ARBA00058104"/>
    </source>
</evidence>
<name>A0A9Q9BS36_9RICK</name>
<dbReference type="InterPro" id="IPR013718">
    <property type="entry name" value="COQ9_C"/>
</dbReference>
<feature type="domain" description="COQ9 C-terminal" evidence="7">
    <location>
        <begin position="116"/>
        <end position="183"/>
    </location>
</feature>
<sequence length="205" mass="24274">MEDISLISNRTIALIPFYGVSDDTLFKACTQLNMPNNFCKFANGINDVITYMHTELEKFITFNFENTENIKNFKTRDKIKHCINLCLLYYETLPNFRELIKSILYFFSSPYNICFATQCVFRISSNIWYISGDTSTDFNYYTKRLTLGTIYISTLIYFINDFSDNHVNTLSFVDKRINNILAFHKFKSRIKNKFYTDNNIFNVKF</sequence>
<keyword evidence="3" id="KW-0831">Ubiquinone biosynthesis</keyword>
<organism evidence="8 10">
    <name type="scientific">Neoehrlichia mikurensis</name>
    <dbReference type="NCBI Taxonomy" id="89586"/>
    <lineage>
        <taxon>Bacteria</taxon>
        <taxon>Pseudomonadati</taxon>
        <taxon>Pseudomonadota</taxon>
        <taxon>Alphaproteobacteria</taxon>
        <taxon>Rickettsiales</taxon>
        <taxon>Anaplasmataceae</taxon>
        <taxon>Candidatus Neoehrlichia</taxon>
    </lineage>
</organism>
<evidence type="ECO:0000259" key="7">
    <source>
        <dbReference type="Pfam" id="PF08511"/>
    </source>
</evidence>
<keyword evidence="4" id="KW-0809">Transit peptide</keyword>
<dbReference type="AlphaFoldDB" id="A0A9Q9BS36"/>
<dbReference type="InterPro" id="IPR012762">
    <property type="entry name" value="Ubiq_biosynth_COQ9"/>
</dbReference>
<evidence type="ECO:0000313" key="8">
    <source>
        <dbReference type="EMBL" id="UTO55132.1"/>
    </source>
</evidence>
<dbReference type="PANTHER" id="PTHR21427">
    <property type="entry name" value="UBIQUINONE BIOSYNTHESIS PROTEIN COQ9, MITOCHONDRIAL"/>
    <property type="match status" value="1"/>
</dbReference>
<evidence type="ECO:0000256" key="3">
    <source>
        <dbReference type="ARBA" id="ARBA00022688"/>
    </source>
</evidence>
<dbReference type="Proteomes" id="UP001059985">
    <property type="component" value="Chromosome"/>
</dbReference>
<dbReference type="Pfam" id="PF08511">
    <property type="entry name" value="COQ9"/>
    <property type="match status" value="1"/>
</dbReference>
<keyword evidence="11" id="KW-1185">Reference proteome</keyword>
<dbReference type="GO" id="GO:0006744">
    <property type="term" value="P:ubiquinone biosynthetic process"/>
    <property type="evidence" value="ECO:0007669"/>
    <property type="project" value="UniProtKB-KW"/>
</dbReference>
<reference evidence="8" key="1">
    <citation type="journal article" date="2022" name="Microorganisms">
        <title>Assembly and Comparison of Ca. Neoehrlichia mikurensis Genomes.</title>
        <authorList>
            <person name="Azagi T."/>
            <person name="Dirks R.P."/>
            <person name="Yebra-Pimentel E.S."/>
            <person name="Schaap P.J."/>
            <person name="Koehorst J.J."/>
            <person name="Esser H.J."/>
            <person name="Sprong H."/>
        </authorList>
    </citation>
    <scope>NUCLEOTIDE SEQUENCE</scope>
    <source>
        <strain evidence="9">18-2804</strain>
        <strain evidence="8">18-2837</strain>
    </source>
</reference>
<evidence type="ECO:0000256" key="1">
    <source>
        <dbReference type="ARBA" id="ARBA00004749"/>
    </source>
</evidence>
<evidence type="ECO:0000256" key="2">
    <source>
        <dbReference type="ARBA" id="ARBA00010766"/>
    </source>
</evidence>
<accession>A0A9Q9BS36</accession>
<proteinExistence type="inferred from homology"/>
<protein>
    <submittedName>
        <fullName evidence="8">COQ9 family protein</fullName>
    </submittedName>
</protein>
<evidence type="ECO:0000313" key="11">
    <source>
        <dbReference type="Proteomes" id="UP001059985"/>
    </source>
</evidence>
<dbReference type="PANTHER" id="PTHR21427:SF19">
    <property type="entry name" value="UBIQUINONE BIOSYNTHESIS PROTEIN COQ9, MITOCHONDRIAL"/>
    <property type="match status" value="1"/>
</dbReference>
<comment type="similarity">
    <text evidence="2">Belongs to the COQ9 family.</text>
</comment>
<comment type="pathway">
    <text evidence="1">Cofactor biosynthesis; ubiquinone biosynthesis.</text>
</comment>
<evidence type="ECO:0000313" key="9">
    <source>
        <dbReference type="EMBL" id="UTO56052.1"/>
    </source>
</evidence>
<dbReference type="EMBL" id="CP089285">
    <property type="protein sequence ID" value="UTO56052.1"/>
    <property type="molecule type" value="Genomic_DNA"/>
</dbReference>
<keyword evidence="5" id="KW-0446">Lipid-binding</keyword>
<evidence type="ECO:0000256" key="4">
    <source>
        <dbReference type="ARBA" id="ARBA00022946"/>
    </source>
</evidence>
<dbReference type="EMBL" id="CP089286">
    <property type="protein sequence ID" value="UTO55132.1"/>
    <property type="molecule type" value="Genomic_DNA"/>
</dbReference>
<evidence type="ECO:0000256" key="5">
    <source>
        <dbReference type="ARBA" id="ARBA00023121"/>
    </source>
</evidence>
<dbReference type="GO" id="GO:0008289">
    <property type="term" value="F:lipid binding"/>
    <property type="evidence" value="ECO:0007669"/>
    <property type="project" value="UniProtKB-KW"/>
</dbReference>
<dbReference type="NCBIfam" id="TIGR02396">
    <property type="entry name" value="diverge_rpsU"/>
    <property type="match status" value="1"/>
</dbReference>
<gene>
    <name evidence="9" type="ORF">LUA81_02890</name>
    <name evidence="8" type="ORF">LUA82_02910</name>
</gene>
<evidence type="ECO:0000313" key="10">
    <source>
        <dbReference type="Proteomes" id="UP001059822"/>
    </source>
</evidence>
<dbReference type="Proteomes" id="UP001059822">
    <property type="component" value="Chromosome"/>
</dbReference>
<comment type="function">
    <text evidence="6">Membrane-associated protein that warps the membrane surface to access and bind aromatic isoprenes with high specificity, including ubiquinone (CoQ) isoprene intermediates and presents them directly to COQ7, therefore facilitating the COQ7-mediated hydroxylase step. Participates in the biosynthesis of coenzyme Q, also named ubiquinone, an essential lipid-soluble electron transporter for aerobic cellular respiration.</text>
</comment>
<dbReference type="RefSeq" id="WP_218213780.1">
    <property type="nucleotide sequence ID" value="NZ_CP054597.1"/>
</dbReference>